<gene>
    <name evidence="1" type="ORF">BDB_mp60432</name>
</gene>
<protein>
    <submittedName>
        <fullName evidence="1">Uncharacterized protein</fullName>
    </submittedName>
</protein>
<dbReference type="EMBL" id="FR854082">
    <property type="protein sequence ID" value="CCA83266.1"/>
    <property type="molecule type" value="Genomic_DNA"/>
</dbReference>
<reference evidence="1" key="1">
    <citation type="journal article" date="2011" name="PLoS ONE">
        <title>Ralstonia syzygii, the Blood Disease Bacterium and some Asian R. solanacearum strains form a single genomic species despite divergent lifestyles.</title>
        <authorList>
            <person name="Remenant B."/>
            <person name="de Cambiaire J.C."/>
            <person name="Cellier G."/>
            <person name="Jacobs J.M."/>
            <person name="Mangenot S."/>
            <person name="Barbe V."/>
            <person name="Lajus A."/>
            <person name="Vallenet D."/>
            <person name="Medigue C."/>
            <person name="Fegan M."/>
            <person name="Allen C."/>
            <person name="Prior P."/>
        </authorList>
    </citation>
    <scope>NUCLEOTIDE SEQUENCE</scope>
    <source>
        <strain evidence="1">R229</strain>
    </source>
</reference>
<accession>G2ZVY5</accession>
<dbReference type="AlphaFoldDB" id="G2ZVY5"/>
<organism evidence="1">
    <name type="scientific">blood disease bacterium R229</name>
    <dbReference type="NCBI Taxonomy" id="741978"/>
    <lineage>
        <taxon>Bacteria</taxon>
        <taxon>Pseudomonadati</taxon>
        <taxon>Pseudomonadota</taxon>
        <taxon>Betaproteobacteria</taxon>
        <taxon>Burkholderiales</taxon>
        <taxon>Burkholderiaceae</taxon>
        <taxon>Ralstonia</taxon>
        <taxon>Ralstonia solanacearum species complex</taxon>
    </lineage>
</organism>
<sequence>MDVCINCKHHRKEGRAGIRCYAGVVEQIVRSPVTGVRATSRQGQPEQCEARRRVHPDECPDYVPALPVSVMDSEVAR</sequence>
<name>G2ZVY5_9RALS</name>
<reference evidence="1" key="2">
    <citation type="submission" date="2011-04" db="EMBL/GenBank/DDBJ databases">
        <authorList>
            <person name="Genoscope - CEA"/>
        </authorList>
    </citation>
    <scope>NUCLEOTIDE SEQUENCE</scope>
    <source>
        <strain evidence="1">R229</strain>
    </source>
</reference>
<proteinExistence type="predicted"/>
<evidence type="ECO:0000313" key="1">
    <source>
        <dbReference type="EMBL" id="CCA83266.1"/>
    </source>
</evidence>